<dbReference type="Proteomes" id="UP000249260">
    <property type="component" value="Unassembled WGS sequence"/>
</dbReference>
<dbReference type="PANTHER" id="PTHR40079:SF4">
    <property type="entry name" value="GH26 DOMAIN-CONTAINING PROTEIN-RELATED"/>
    <property type="match status" value="1"/>
</dbReference>
<dbReference type="PROSITE" id="PS51175">
    <property type="entry name" value="CBM6"/>
    <property type="match status" value="1"/>
</dbReference>
<dbReference type="GO" id="GO:0016985">
    <property type="term" value="F:mannan endo-1,4-beta-mannosidase activity"/>
    <property type="evidence" value="ECO:0007669"/>
    <property type="project" value="InterPro"/>
</dbReference>
<dbReference type="SUPFAM" id="SSF49785">
    <property type="entry name" value="Galactose-binding domain-like"/>
    <property type="match status" value="1"/>
</dbReference>
<dbReference type="RefSeq" id="WP_112885556.1">
    <property type="nucleotide sequence ID" value="NZ_QLUW01000007.1"/>
</dbReference>
<evidence type="ECO:0000256" key="2">
    <source>
        <dbReference type="ARBA" id="ARBA00022801"/>
    </source>
</evidence>
<dbReference type="GO" id="GO:0006080">
    <property type="term" value="P:substituted mannan metabolic process"/>
    <property type="evidence" value="ECO:0007669"/>
    <property type="project" value="InterPro"/>
</dbReference>
<dbReference type="AlphaFoldDB" id="A0A328TXJ7"/>
<proteinExistence type="inferred from homology"/>
<evidence type="ECO:0000256" key="3">
    <source>
        <dbReference type="ARBA" id="ARBA00023295"/>
    </source>
</evidence>
<dbReference type="PROSITE" id="PS51764">
    <property type="entry name" value="GH26"/>
    <property type="match status" value="1"/>
</dbReference>
<evidence type="ECO:0008006" key="9">
    <source>
        <dbReference type="Google" id="ProtNLM"/>
    </source>
</evidence>
<evidence type="ECO:0000259" key="5">
    <source>
        <dbReference type="PROSITE" id="PS51175"/>
    </source>
</evidence>
<evidence type="ECO:0000313" key="8">
    <source>
        <dbReference type="Proteomes" id="UP000249260"/>
    </source>
</evidence>
<dbReference type="Pfam" id="PF02156">
    <property type="entry name" value="Glyco_hydro_26"/>
    <property type="match status" value="1"/>
</dbReference>
<keyword evidence="3 4" id="KW-0326">Glycosidase</keyword>
<keyword evidence="2 4" id="KW-0378">Hydrolase</keyword>
<dbReference type="OrthoDB" id="9803686at2"/>
<feature type="domain" description="GH26" evidence="6">
    <location>
        <begin position="150"/>
        <end position="454"/>
    </location>
</feature>
<dbReference type="InterPro" id="IPR022790">
    <property type="entry name" value="GH26_dom"/>
</dbReference>
<dbReference type="GO" id="GO:0030246">
    <property type="term" value="F:carbohydrate binding"/>
    <property type="evidence" value="ECO:0007669"/>
    <property type="project" value="InterPro"/>
</dbReference>
<dbReference type="Gene3D" id="3.20.20.80">
    <property type="entry name" value="Glycosidases"/>
    <property type="match status" value="1"/>
</dbReference>
<name>A0A328TXJ7_9BACL</name>
<reference evidence="7 8" key="1">
    <citation type="submission" date="2018-06" db="EMBL/GenBank/DDBJ databases">
        <title>Paenibacillus montanisoli sp. nov., isolated from mountain area soil.</title>
        <authorList>
            <person name="Wu M."/>
        </authorList>
    </citation>
    <scope>NUCLEOTIDE SEQUENCE [LARGE SCALE GENOMIC DNA]</scope>
    <source>
        <strain evidence="7 8">RA17</strain>
    </source>
</reference>
<dbReference type="Gene3D" id="2.60.120.260">
    <property type="entry name" value="Galactose-binding domain-like"/>
    <property type="match status" value="1"/>
</dbReference>
<sequence>MNISSSMIVVQAEEGRLHGVACVTETPGYTGAGYVKGTSKDGDKLEVDMHVPEDGFYDLGIRFAVANGKGKCTNALLIDGSCYGYVMSRSTSGFVIEHQCAVYFKAGTHTITLLKAWDYGVDVDCFMLSPAQTPELSRSPRKLINPNASEATVGLWNYLNSNFGRRVITGQHTASGFLPAEEFDYIQKVTGKQPAIRGFDLLSYTHATETAEPTEHKLLEIAENKGSIESAIEWTNAYNGIVTLTWHWFAPTGGKDKTFYTQNTDFNLPIALTPETKEHELLLADMDAVAEQLKRLRDADVPVLWRPLHEADGAWFWWGAFGPEPCKQLWRLMYDRFTNLHQLNNLIWVWNSHVKDWYPGEGETDIDSCDIYAPSANYGPLRKPFEQVDALAGGKKLIALGENGSIPDPDQMMASRTPWLWYMTWGGGFVVDGKSTKDDQLRKVYSHPYCITLDLLPDWRRYGME</sequence>
<evidence type="ECO:0000256" key="4">
    <source>
        <dbReference type="PROSITE-ProRule" id="PRU01100"/>
    </source>
</evidence>
<dbReference type="PRINTS" id="PR00739">
    <property type="entry name" value="GLHYDRLASE26"/>
</dbReference>
<evidence type="ECO:0000313" key="7">
    <source>
        <dbReference type="EMBL" id="RAP73415.1"/>
    </source>
</evidence>
<accession>A0A328TXJ7</accession>
<gene>
    <name evidence="7" type="ORF">DL346_27310</name>
</gene>
<keyword evidence="8" id="KW-1185">Reference proteome</keyword>
<dbReference type="InterPro" id="IPR008979">
    <property type="entry name" value="Galactose-bd-like_sf"/>
</dbReference>
<dbReference type="EMBL" id="QLUW01000007">
    <property type="protein sequence ID" value="RAP73415.1"/>
    <property type="molecule type" value="Genomic_DNA"/>
</dbReference>
<protein>
    <recommendedName>
        <fullName evidence="9">Beta-mannosidase</fullName>
    </recommendedName>
</protein>
<comment type="similarity">
    <text evidence="1 4">Belongs to the glycosyl hydrolase 26 family.</text>
</comment>
<feature type="active site" description="Proton donor" evidence="4">
    <location>
        <position position="310"/>
    </location>
</feature>
<dbReference type="Pfam" id="PF16990">
    <property type="entry name" value="CBM_35"/>
    <property type="match status" value="1"/>
</dbReference>
<dbReference type="InterPro" id="IPR005084">
    <property type="entry name" value="CBM6"/>
</dbReference>
<dbReference type="InterPro" id="IPR000805">
    <property type="entry name" value="Glyco_hydro_26"/>
</dbReference>
<organism evidence="7 8">
    <name type="scientific">Paenibacillus montanisoli</name>
    <dbReference type="NCBI Taxonomy" id="2081970"/>
    <lineage>
        <taxon>Bacteria</taxon>
        <taxon>Bacillati</taxon>
        <taxon>Bacillota</taxon>
        <taxon>Bacilli</taxon>
        <taxon>Bacillales</taxon>
        <taxon>Paenibacillaceae</taxon>
        <taxon>Paenibacillus</taxon>
    </lineage>
</organism>
<dbReference type="InterPro" id="IPR017853">
    <property type="entry name" value="GH"/>
</dbReference>
<evidence type="ECO:0000259" key="6">
    <source>
        <dbReference type="PROSITE" id="PS51764"/>
    </source>
</evidence>
<evidence type="ECO:0000256" key="1">
    <source>
        <dbReference type="ARBA" id="ARBA00007754"/>
    </source>
</evidence>
<dbReference type="SUPFAM" id="SSF51445">
    <property type="entry name" value="(Trans)glycosidases"/>
    <property type="match status" value="1"/>
</dbReference>
<dbReference type="PANTHER" id="PTHR40079">
    <property type="entry name" value="MANNAN ENDO-1,4-BETA-MANNOSIDASE E-RELATED"/>
    <property type="match status" value="1"/>
</dbReference>
<feature type="domain" description="CBM6" evidence="5">
    <location>
        <begin position="8"/>
        <end position="129"/>
    </location>
</feature>
<comment type="caution">
    <text evidence="7">The sequence shown here is derived from an EMBL/GenBank/DDBJ whole genome shotgun (WGS) entry which is preliminary data.</text>
</comment>
<feature type="active site" description="Nucleophile" evidence="4">
    <location>
        <position position="402"/>
    </location>
</feature>